<keyword evidence="1" id="KW-0472">Membrane</keyword>
<evidence type="ECO:0000259" key="2">
    <source>
        <dbReference type="Pfam" id="PF14317"/>
    </source>
</evidence>
<evidence type="ECO:0000313" key="4">
    <source>
        <dbReference type="Proteomes" id="UP001319827"/>
    </source>
</evidence>
<evidence type="ECO:0000256" key="1">
    <source>
        <dbReference type="SAM" id="Phobius"/>
    </source>
</evidence>
<proteinExistence type="predicted"/>
<dbReference type="EMBL" id="AP024355">
    <property type="protein sequence ID" value="BCR06144.1"/>
    <property type="molecule type" value="Genomic_DNA"/>
</dbReference>
<reference evidence="3 4" key="2">
    <citation type="journal article" date="2021" name="Int. J. Syst. Evol. Microbiol.">
        <title>Isolation and Polyphasic Characterization of Desulfuromonas versatilis sp. Nov., an Electrogenic Bacteria Capable of Versatile Metabolism Isolated from a Graphene Oxide-Reducing Enrichment Culture.</title>
        <authorList>
            <person name="Xie L."/>
            <person name="Yoshida N."/>
            <person name="Ishii S."/>
            <person name="Meng L."/>
        </authorList>
    </citation>
    <scope>NUCLEOTIDE SEQUENCE [LARGE SCALE GENOMIC DNA]</scope>
    <source>
        <strain evidence="3 4">NIT-T3</strain>
    </source>
</reference>
<dbReference type="InterPro" id="IPR025588">
    <property type="entry name" value="YcxB-like_C"/>
</dbReference>
<reference evidence="3 4" key="1">
    <citation type="journal article" date="2016" name="C (Basel)">
        <title>Selective Growth of and Electricity Production by Marine Exoelectrogenic Bacteria in Self-Aggregated Hydrogel of Microbially Reduced Graphene Oxide.</title>
        <authorList>
            <person name="Yoshida N."/>
            <person name="Goto Y."/>
            <person name="Miyata Y."/>
        </authorList>
    </citation>
    <scope>NUCLEOTIDE SEQUENCE [LARGE SCALE GENOMIC DNA]</scope>
    <source>
        <strain evidence="3 4">NIT-T3</strain>
    </source>
</reference>
<name>A0ABM8HW40_9BACT</name>
<dbReference type="RefSeq" id="WP_221249521.1">
    <property type="nucleotide sequence ID" value="NZ_AP024355.1"/>
</dbReference>
<accession>A0ABM8HW40</accession>
<evidence type="ECO:0000313" key="3">
    <source>
        <dbReference type="EMBL" id="BCR06144.1"/>
    </source>
</evidence>
<dbReference type="Pfam" id="PF14317">
    <property type="entry name" value="YcxB"/>
    <property type="match status" value="1"/>
</dbReference>
<feature type="domain" description="YcxB-like C-terminal" evidence="2">
    <location>
        <begin position="97"/>
        <end position="157"/>
    </location>
</feature>
<dbReference type="Proteomes" id="UP001319827">
    <property type="component" value="Chromosome"/>
</dbReference>
<keyword evidence="1" id="KW-0812">Transmembrane</keyword>
<keyword evidence="1" id="KW-1133">Transmembrane helix</keyword>
<keyword evidence="4" id="KW-1185">Reference proteome</keyword>
<organism evidence="3 4">
    <name type="scientific">Desulfuromonas versatilis</name>
    <dbReference type="NCBI Taxonomy" id="2802975"/>
    <lineage>
        <taxon>Bacteria</taxon>
        <taxon>Pseudomonadati</taxon>
        <taxon>Thermodesulfobacteriota</taxon>
        <taxon>Desulfuromonadia</taxon>
        <taxon>Desulfuromonadales</taxon>
        <taxon>Desulfuromonadaceae</taxon>
        <taxon>Desulfuromonas</taxon>
    </lineage>
</organism>
<sequence>MSQSISLHYELTEKTWRQFYEAHYAADHHLKIRFYFGAAMVLIGSIGLGGLFPNKWVSLATLLFGLYCVLSRQIFAAKSMRGLKGNQELLGEMSIRIDETGISGQGPASKFKQSWTSIIGYRRARPGFMFYLEKDLFFFIPRAALAGDDEPRLLALIDAVKLKRLPG</sequence>
<feature type="transmembrane region" description="Helical" evidence="1">
    <location>
        <begin position="56"/>
        <end position="75"/>
    </location>
</feature>
<gene>
    <name evidence="3" type="ORF">DESUT3_32130</name>
</gene>
<protein>
    <recommendedName>
        <fullName evidence="2">YcxB-like C-terminal domain-containing protein</fullName>
    </recommendedName>
</protein>
<feature type="transmembrane region" description="Helical" evidence="1">
    <location>
        <begin position="32"/>
        <end position="50"/>
    </location>
</feature>